<dbReference type="EMBL" id="QXFL01000015">
    <property type="protein sequence ID" value="RIV82738.1"/>
    <property type="molecule type" value="Genomic_DNA"/>
</dbReference>
<dbReference type="Proteomes" id="UP000286576">
    <property type="component" value="Unassembled WGS sequence"/>
</dbReference>
<proteinExistence type="predicted"/>
<accession>A0A418NMW7</accession>
<protein>
    <submittedName>
        <fullName evidence="1">Uncharacterized protein</fullName>
    </submittedName>
</protein>
<sequence>MTKKFKLRTKNSSRKLKDGKLAAEVKCSLEGRLIASAETVDDPAALSIYEAVLGRKAPVSLAISSDKPFAAACSRAIRTQLARVFKDGGDEFGVQVTRIDVSPLKTVRLSIAEARKAVALYRNAKVDGVAGLRLCPVMDSLNGDCMALDMVAIVGGENARARIAEASRNVRRNNPVIRSEILWAPSRSVSSMRNAFDAIFRAPWPNLPSGDPHNTCDDEFSDELDLDLRAFITLMCRSQLPVRNMLVGFGAGKPIVAGAIGTVEHALKARCKADAGRVHRDEIPHRWFEELRRRQLDEISVPVMLLH</sequence>
<reference evidence="1 2" key="1">
    <citation type="submission" date="2018-08" db="EMBL/GenBank/DDBJ databases">
        <title>Erythrobacter zhengii sp.nov., a bacterium isolated from deep-sea sediment.</title>
        <authorList>
            <person name="Fang C."/>
            <person name="Wu Y.-H."/>
            <person name="Sun C."/>
            <person name="Wang H."/>
            <person name="Cheng H."/>
            <person name="Meng F.-X."/>
            <person name="Wang C.-S."/>
            <person name="Xu X.-W."/>
        </authorList>
    </citation>
    <scope>NUCLEOTIDE SEQUENCE [LARGE SCALE GENOMIC DNA]</scope>
    <source>
        <strain evidence="1 2">V18</strain>
    </source>
</reference>
<keyword evidence="2" id="KW-1185">Reference proteome</keyword>
<dbReference type="OrthoDB" id="7408042at2"/>
<dbReference type="RefSeq" id="WP_119588198.1">
    <property type="nucleotide sequence ID" value="NZ_CAWODQ010000007.1"/>
</dbReference>
<organism evidence="1 2">
    <name type="scientific">Aurantiacibacter zhengii</name>
    <dbReference type="NCBI Taxonomy" id="2307003"/>
    <lineage>
        <taxon>Bacteria</taxon>
        <taxon>Pseudomonadati</taxon>
        <taxon>Pseudomonadota</taxon>
        <taxon>Alphaproteobacteria</taxon>
        <taxon>Sphingomonadales</taxon>
        <taxon>Erythrobacteraceae</taxon>
        <taxon>Aurantiacibacter</taxon>
    </lineage>
</organism>
<gene>
    <name evidence="1" type="ORF">D2V07_17525</name>
</gene>
<name>A0A418NMW7_9SPHN</name>
<evidence type="ECO:0000313" key="2">
    <source>
        <dbReference type="Proteomes" id="UP000286576"/>
    </source>
</evidence>
<dbReference type="AlphaFoldDB" id="A0A418NMW7"/>
<comment type="caution">
    <text evidence="1">The sequence shown here is derived from an EMBL/GenBank/DDBJ whole genome shotgun (WGS) entry which is preliminary data.</text>
</comment>
<evidence type="ECO:0000313" key="1">
    <source>
        <dbReference type="EMBL" id="RIV82738.1"/>
    </source>
</evidence>